<keyword evidence="4" id="KW-0472">Membrane</keyword>
<sequence length="249" mass="29210">MRIIAISFIISILIHLLLFIEYKKNDDTKKDVPKEHVEKTEVKMVKLQEKKSSPEQIPTPPTQKVEKIEPIQKQEIQKKQETVKQIQPKPKDIKKAKEFQDKILKEQNVKNKKTIQEKTLEDFLSQKEPINKEVLNELQKLYGKEYDNFTKVQKAYLEKNINNFQVITQRVLNRIGYPKLSAYLRIGGINVVEFMFHPNGDISDLKIIGPSGYSDLDKHSIELIEIAYKEYPKPSEPTKIRFKVHYIAH</sequence>
<keyword evidence="2" id="KW-0812">Transmembrane</keyword>
<dbReference type="InterPro" id="IPR037682">
    <property type="entry name" value="TonB_C"/>
</dbReference>
<dbReference type="Proteomes" id="UP000252669">
    <property type="component" value="Unassembled WGS sequence"/>
</dbReference>
<dbReference type="GO" id="GO:0016020">
    <property type="term" value="C:membrane"/>
    <property type="evidence" value="ECO:0007669"/>
    <property type="project" value="UniProtKB-SubCell"/>
</dbReference>
<dbReference type="Gene3D" id="3.30.1150.10">
    <property type="match status" value="1"/>
</dbReference>
<evidence type="ECO:0000313" key="7">
    <source>
        <dbReference type="Proteomes" id="UP000252669"/>
    </source>
</evidence>
<comment type="caution">
    <text evidence="6">The sequence shown here is derived from an EMBL/GenBank/DDBJ whole genome shotgun (WGS) entry which is preliminary data.</text>
</comment>
<keyword evidence="3" id="KW-1133">Transmembrane helix</keyword>
<comment type="subcellular location">
    <subcellularLocation>
        <location evidence="1">Membrane</location>
        <topology evidence="1">Single-pass membrane protein</topology>
    </subcellularLocation>
</comment>
<evidence type="ECO:0000256" key="1">
    <source>
        <dbReference type="ARBA" id="ARBA00004167"/>
    </source>
</evidence>
<reference evidence="6 7" key="1">
    <citation type="submission" date="2017-10" db="EMBL/GenBank/DDBJ databases">
        <title>Genomics of the genus Arcobacter.</title>
        <authorList>
            <person name="Perez-Cataluna A."/>
            <person name="Figueras M.J."/>
        </authorList>
    </citation>
    <scope>NUCLEOTIDE SEQUENCE [LARGE SCALE GENOMIC DNA]</scope>
    <source>
        <strain evidence="6 7">CECT 9230</strain>
    </source>
</reference>
<gene>
    <name evidence="6" type="ORF">CRU91_04685</name>
</gene>
<dbReference type="Pfam" id="PF03544">
    <property type="entry name" value="TonB_C"/>
    <property type="match status" value="1"/>
</dbReference>
<feature type="domain" description="TonB C-terminal" evidence="5">
    <location>
        <begin position="162"/>
        <end position="249"/>
    </location>
</feature>
<evidence type="ECO:0000256" key="3">
    <source>
        <dbReference type="ARBA" id="ARBA00022989"/>
    </source>
</evidence>
<name>A0A366MUV9_9BACT</name>
<organism evidence="6 7">
    <name type="scientific">Aliarcobacter vitoriensis</name>
    <dbReference type="NCBI Taxonomy" id="2011099"/>
    <lineage>
        <taxon>Bacteria</taxon>
        <taxon>Pseudomonadati</taxon>
        <taxon>Campylobacterota</taxon>
        <taxon>Epsilonproteobacteria</taxon>
        <taxon>Campylobacterales</taxon>
        <taxon>Arcobacteraceae</taxon>
        <taxon>Aliarcobacter</taxon>
    </lineage>
</organism>
<evidence type="ECO:0000256" key="4">
    <source>
        <dbReference type="ARBA" id="ARBA00023136"/>
    </source>
</evidence>
<keyword evidence="7" id="KW-1185">Reference proteome</keyword>
<dbReference type="PROSITE" id="PS52015">
    <property type="entry name" value="TONB_CTD"/>
    <property type="match status" value="1"/>
</dbReference>
<evidence type="ECO:0000256" key="2">
    <source>
        <dbReference type="ARBA" id="ARBA00022692"/>
    </source>
</evidence>
<dbReference type="NCBIfam" id="TIGR01352">
    <property type="entry name" value="tonB_Cterm"/>
    <property type="match status" value="1"/>
</dbReference>
<dbReference type="OrthoDB" id="5349195at2"/>
<dbReference type="SUPFAM" id="SSF74653">
    <property type="entry name" value="TolA/TonB C-terminal domain"/>
    <property type="match status" value="1"/>
</dbReference>
<dbReference type="AlphaFoldDB" id="A0A366MUV9"/>
<dbReference type="RefSeq" id="WP_113893894.1">
    <property type="nucleotide sequence ID" value="NZ_JANJGA010000006.1"/>
</dbReference>
<dbReference type="GO" id="GO:0055085">
    <property type="term" value="P:transmembrane transport"/>
    <property type="evidence" value="ECO:0007669"/>
    <property type="project" value="InterPro"/>
</dbReference>
<evidence type="ECO:0000259" key="5">
    <source>
        <dbReference type="PROSITE" id="PS52015"/>
    </source>
</evidence>
<protein>
    <recommendedName>
        <fullName evidence="5">TonB C-terminal domain-containing protein</fullName>
    </recommendedName>
</protein>
<accession>A0A366MUV9</accession>
<evidence type="ECO:0000313" key="6">
    <source>
        <dbReference type="EMBL" id="RBQ29384.1"/>
    </source>
</evidence>
<dbReference type="EMBL" id="PDKB01000006">
    <property type="protein sequence ID" value="RBQ29384.1"/>
    <property type="molecule type" value="Genomic_DNA"/>
</dbReference>
<proteinExistence type="predicted"/>
<dbReference type="InterPro" id="IPR006260">
    <property type="entry name" value="TonB/TolA_C"/>
</dbReference>